<feature type="compositionally biased region" description="Basic and acidic residues" evidence="2">
    <location>
        <begin position="403"/>
        <end position="423"/>
    </location>
</feature>
<evidence type="ECO:0000256" key="2">
    <source>
        <dbReference type="SAM" id="MobiDB-lite"/>
    </source>
</evidence>
<sequence>MGGAVSSGQDNDELIDNLKDAGYIKTTDVERVFRIVDRAHYYLAESRESAYKDLAWKSGTLHLSAPCIYSEVMEALELTKGLSFLNLGSGTGYLNTMVGFMIGPFGVNHGIELHSDNVAYANKKLESFIQTSKKFDDLELCEPQFVVGNCLNLAPENRLYDRVYCGASCPPEQRETIQNMIKVNGILVIPIGDQLLKIKRIAETEFISENVLPVSFASLIVPFPSETNHSLIVLPDVNPMSLQCLCRVIIRDAIRNTFDFNLPEASEPGNKVKHIKTTKYFRSDAGRHPLNILPTAQGLMLLAAFDSSDEGEDDGSENSRGSGIHSILDLNRHLRRHVTELRSRDRSSKNTTNDVDSDLSDMEDEGVHVADSKDINGNKNSSVVSSNSENGDHQDGDMDVVEENQRATRESSAAEHKRVERNGNYRRSNGGDPDAGSGVVGGTFACTSSNPYENIAERILTIMSPSRRDDSTVPAVVGSDSTATEAASCQVGHNDVLPSEYNARSPAIQVTPSSGVPVPRGIRESYSTSADTSGFGSLVDDAIHTSSQLSGLGSLKDDMEITGEDFLPVSSSPAPNNKRSPRSKSSFGESSVDYDSLTADSNDATWIDTEDEDDEHEGGSKVKKSKNIDDHKCGGQKERSGDDSEAGDQSKSSPRGPDFSAFLREKVESLPIPSSLKAFLLYYRQTDEESS</sequence>
<gene>
    <name evidence="3" type="ORF">CUNI_LOCUS6162</name>
</gene>
<feature type="compositionally biased region" description="Basic and acidic residues" evidence="2">
    <location>
        <begin position="365"/>
        <end position="376"/>
    </location>
</feature>
<protein>
    <recommendedName>
        <fullName evidence="5">Protein-L-isoaspartate O-methyltransferase domain-containing protein 1</fullName>
    </recommendedName>
</protein>
<feature type="compositionally biased region" description="Acidic residues" evidence="2">
    <location>
        <begin position="307"/>
        <end position="316"/>
    </location>
</feature>
<evidence type="ECO:0000256" key="1">
    <source>
        <dbReference type="ARBA" id="ARBA00005369"/>
    </source>
</evidence>
<proteinExistence type="inferred from homology"/>
<feature type="region of interest" description="Disordered" evidence="2">
    <location>
        <begin position="307"/>
        <end position="327"/>
    </location>
</feature>
<feature type="compositionally biased region" description="Polar residues" evidence="2">
    <location>
        <begin position="569"/>
        <end position="589"/>
    </location>
</feature>
<dbReference type="InterPro" id="IPR029063">
    <property type="entry name" value="SAM-dependent_MTases_sf"/>
</dbReference>
<dbReference type="EMBL" id="CAJHNH020000933">
    <property type="protein sequence ID" value="CAG5120604.1"/>
    <property type="molecule type" value="Genomic_DNA"/>
</dbReference>
<feature type="region of interest" description="Disordered" evidence="2">
    <location>
        <begin position="340"/>
        <end position="437"/>
    </location>
</feature>
<dbReference type="AlphaFoldDB" id="A0A8S3YUC0"/>
<feature type="compositionally biased region" description="Low complexity" evidence="2">
    <location>
        <begin position="377"/>
        <end position="389"/>
    </location>
</feature>
<feature type="region of interest" description="Disordered" evidence="2">
    <location>
        <begin position="509"/>
        <end position="533"/>
    </location>
</feature>
<dbReference type="GO" id="GO:0005737">
    <property type="term" value="C:cytoplasm"/>
    <property type="evidence" value="ECO:0007669"/>
    <property type="project" value="TreeGrafter"/>
</dbReference>
<comment type="caution">
    <text evidence="3">The sequence shown here is derived from an EMBL/GenBank/DDBJ whole genome shotgun (WGS) entry which is preliminary data.</text>
</comment>
<accession>A0A8S3YUC0</accession>
<dbReference type="Proteomes" id="UP000678393">
    <property type="component" value="Unassembled WGS sequence"/>
</dbReference>
<dbReference type="OrthoDB" id="10257972at2759"/>
<feature type="compositionally biased region" description="Basic and acidic residues" evidence="2">
    <location>
        <begin position="626"/>
        <end position="642"/>
    </location>
</feature>
<dbReference type="PANTHER" id="PTHR11579:SF9">
    <property type="entry name" value="PROTEIN-L-ISOASPARTATE O-METHYLTRANSFERASE"/>
    <property type="match status" value="1"/>
</dbReference>
<feature type="region of interest" description="Disordered" evidence="2">
    <location>
        <begin position="565"/>
        <end position="660"/>
    </location>
</feature>
<dbReference type="Gene3D" id="3.40.50.150">
    <property type="entry name" value="Vaccinia Virus protein VP39"/>
    <property type="match status" value="1"/>
</dbReference>
<comment type="similarity">
    <text evidence="1">Belongs to the methyltransferase superfamily. L-isoaspartyl/D-aspartyl protein methyltransferase family.</text>
</comment>
<reference evidence="3" key="1">
    <citation type="submission" date="2021-04" db="EMBL/GenBank/DDBJ databases">
        <authorList>
            <consortium name="Molecular Ecology Group"/>
        </authorList>
    </citation>
    <scope>NUCLEOTIDE SEQUENCE</scope>
</reference>
<dbReference type="SUPFAM" id="SSF53335">
    <property type="entry name" value="S-adenosyl-L-methionine-dependent methyltransferases"/>
    <property type="match status" value="1"/>
</dbReference>
<evidence type="ECO:0000313" key="4">
    <source>
        <dbReference type="Proteomes" id="UP000678393"/>
    </source>
</evidence>
<dbReference type="PANTHER" id="PTHR11579">
    <property type="entry name" value="PROTEIN-L-ISOASPARTATE O-METHYLTRANSFERASE"/>
    <property type="match status" value="1"/>
</dbReference>
<evidence type="ECO:0000313" key="3">
    <source>
        <dbReference type="EMBL" id="CAG5120604.1"/>
    </source>
</evidence>
<dbReference type="GO" id="GO:0004719">
    <property type="term" value="F:protein-L-isoaspartate (D-aspartate) O-methyltransferase activity"/>
    <property type="evidence" value="ECO:0007669"/>
    <property type="project" value="InterPro"/>
</dbReference>
<dbReference type="InterPro" id="IPR000682">
    <property type="entry name" value="PCMT"/>
</dbReference>
<name>A0A8S3YUC0_9EUPU</name>
<dbReference type="Pfam" id="PF01135">
    <property type="entry name" value="PCMT"/>
    <property type="match status" value="1"/>
</dbReference>
<evidence type="ECO:0008006" key="5">
    <source>
        <dbReference type="Google" id="ProtNLM"/>
    </source>
</evidence>
<feature type="compositionally biased region" description="Acidic residues" evidence="2">
    <location>
        <begin position="355"/>
        <end position="364"/>
    </location>
</feature>
<keyword evidence="4" id="KW-1185">Reference proteome</keyword>
<organism evidence="3 4">
    <name type="scientific">Candidula unifasciata</name>
    <dbReference type="NCBI Taxonomy" id="100452"/>
    <lineage>
        <taxon>Eukaryota</taxon>
        <taxon>Metazoa</taxon>
        <taxon>Spiralia</taxon>
        <taxon>Lophotrochozoa</taxon>
        <taxon>Mollusca</taxon>
        <taxon>Gastropoda</taxon>
        <taxon>Heterobranchia</taxon>
        <taxon>Euthyneura</taxon>
        <taxon>Panpulmonata</taxon>
        <taxon>Eupulmonata</taxon>
        <taxon>Stylommatophora</taxon>
        <taxon>Helicina</taxon>
        <taxon>Helicoidea</taxon>
        <taxon>Geomitridae</taxon>
        <taxon>Candidula</taxon>
    </lineage>
</organism>